<gene>
    <name evidence="3" type="ORF">K8V06_05360</name>
</gene>
<accession>A0A921ICU3</accession>
<dbReference type="InterPro" id="IPR011335">
    <property type="entry name" value="Restrct_endonuc-II-like"/>
</dbReference>
<dbReference type="CDD" id="cd22346">
    <property type="entry name" value="PDDEXK_nuclease"/>
    <property type="match status" value="1"/>
</dbReference>
<keyword evidence="3" id="KW-0540">Nuclease</keyword>
<reference evidence="3" key="2">
    <citation type="submission" date="2021-09" db="EMBL/GenBank/DDBJ databases">
        <authorList>
            <person name="Gilroy R."/>
        </authorList>
    </citation>
    <scope>NUCLEOTIDE SEQUENCE</scope>
    <source>
        <strain evidence="3">CHK189-29639</strain>
    </source>
</reference>
<dbReference type="AlphaFoldDB" id="A0A921ICU3"/>
<name>A0A921ICU3_9LACO</name>
<proteinExistence type="predicted"/>
<evidence type="ECO:0000313" key="3">
    <source>
        <dbReference type="EMBL" id="HJG15552.1"/>
    </source>
</evidence>
<evidence type="ECO:0000256" key="1">
    <source>
        <dbReference type="ARBA" id="ARBA00022801"/>
    </source>
</evidence>
<sequence length="238" mass="27192">MAQIPREEILSNAREYFIKFFNNKAKNYAKQKAAKFRINPFTIQATAKIISDDVSPESIAKALVYPFVMGTSMATSFGTQTQEFITQSLEVEPSVVTGMDIEYTDVEDGYHKYCQVKAAPATINKDDIDTIVNHFKNVKNLGRTNHRRITDEDCVVGVLYGTHDDLSRMYKRIEEKGYVVLAGEEFWYHITGYKGLYHDLVLEAQKAAEQSNMKDIVDDLIQRTTEYIENNKDKFGLS</sequence>
<comment type="caution">
    <text evidence="3">The sequence shown here is derived from an EMBL/GenBank/DDBJ whole genome shotgun (WGS) entry which is preliminary data.</text>
</comment>
<keyword evidence="1" id="KW-0378">Hydrolase</keyword>
<reference evidence="3" key="1">
    <citation type="journal article" date="2021" name="PeerJ">
        <title>Extensive microbial diversity within the chicken gut microbiome revealed by metagenomics and culture.</title>
        <authorList>
            <person name="Gilroy R."/>
            <person name="Ravi A."/>
            <person name="Getino M."/>
            <person name="Pursley I."/>
            <person name="Horton D.L."/>
            <person name="Alikhan N.F."/>
            <person name="Baker D."/>
            <person name="Gharbi K."/>
            <person name="Hall N."/>
            <person name="Watson M."/>
            <person name="Adriaenssens E.M."/>
            <person name="Foster-Nyarko E."/>
            <person name="Jarju S."/>
            <person name="Secka A."/>
            <person name="Antonio M."/>
            <person name="Oren A."/>
            <person name="Chaudhuri R.R."/>
            <person name="La Ragione R."/>
            <person name="Hildebrand F."/>
            <person name="Pallen M.J."/>
        </authorList>
    </citation>
    <scope>NUCLEOTIDE SEQUENCE</scope>
    <source>
        <strain evidence="3">CHK189-29639</strain>
    </source>
</reference>
<dbReference type="InterPro" id="IPR032793">
    <property type="entry name" value="RE_EcoO109IR"/>
</dbReference>
<dbReference type="SUPFAM" id="SSF52980">
    <property type="entry name" value="Restriction endonuclease-like"/>
    <property type="match status" value="1"/>
</dbReference>
<keyword evidence="3" id="KW-0255">Endonuclease</keyword>
<dbReference type="EMBL" id="DYVK01000052">
    <property type="protein sequence ID" value="HJG15552.1"/>
    <property type="molecule type" value="Genomic_DNA"/>
</dbReference>
<protein>
    <submittedName>
        <fullName evidence="3">Restriction endonuclease</fullName>
    </submittedName>
</protein>
<evidence type="ECO:0000313" key="4">
    <source>
        <dbReference type="Proteomes" id="UP000759256"/>
    </source>
</evidence>
<dbReference type="GO" id="GO:0016787">
    <property type="term" value="F:hydrolase activity"/>
    <property type="evidence" value="ECO:0007669"/>
    <property type="project" value="UniProtKB-KW"/>
</dbReference>
<evidence type="ECO:0000259" key="2">
    <source>
        <dbReference type="Pfam" id="PF14511"/>
    </source>
</evidence>
<dbReference type="GO" id="GO:0004519">
    <property type="term" value="F:endonuclease activity"/>
    <property type="evidence" value="ECO:0007669"/>
    <property type="project" value="UniProtKB-KW"/>
</dbReference>
<dbReference type="Pfam" id="PF14511">
    <property type="entry name" value="RE_EcoO109I"/>
    <property type="match status" value="1"/>
</dbReference>
<feature type="domain" description="Type II restriction endonuclease EcoO109IR" evidence="2">
    <location>
        <begin position="37"/>
        <end position="210"/>
    </location>
</feature>
<dbReference type="Proteomes" id="UP000759256">
    <property type="component" value="Unassembled WGS sequence"/>
</dbReference>
<organism evidence="3 4">
    <name type="scientific">Ligilactobacillus salivarius</name>
    <dbReference type="NCBI Taxonomy" id="1624"/>
    <lineage>
        <taxon>Bacteria</taxon>
        <taxon>Bacillati</taxon>
        <taxon>Bacillota</taxon>
        <taxon>Bacilli</taxon>
        <taxon>Lactobacillales</taxon>
        <taxon>Lactobacillaceae</taxon>
        <taxon>Ligilactobacillus</taxon>
    </lineage>
</organism>